<feature type="binding site" evidence="7 8">
    <location>
        <position position="57"/>
    </location>
    <ligand>
        <name>S-adenosyl-L-methionine</name>
        <dbReference type="ChEBI" id="CHEBI:59789"/>
    </ligand>
</feature>
<proteinExistence type="inferred from homology"/>
<evidence type="ECO:0000256" key="5">
    <source>
        <dbReference type="ARBA" id="ARBA00022691"/>
    </source>
</evidence>
<dbReference type="OrthoDB" id="9814755at2"/>
<dbReference type="eggNOG" id="COG0030">
    <property type="taxonomic scope" value="Bacteria"/>
</dbReference>
<evidence type="ECO:0000259" key="9">
    <source>
        <dbReference type="SMART" id="SM00650"/>
    </source>
</evidence>
<comment type="similarity">
    <text evidence="7">Belongs to the class I-like SAM-binding methyltransferase superfamily. rRNA adenine N(6)-methyltransferase family. RsmA subfamily.</text>
</comment>
<sequence length="287" mass="32236">MIRAKKEFGQNFLKDEAVLSKIIQAIPGSVQNVVEIGAGLGDLTRKLLEFYRLKSFEIDEDLYQILSAKFAQQIASGELELVLGDALRIWQERRGLERGEYFLVANLPYYVATKMILQAIDDELCGGFLVMIQKEVALKFCARAGQSDFSALSILADLAGGCELLFDVEPDCFEPAPKVTSSVIRLIKGKNFKPGIEINADGLGVKSCARFQNLDEYEKFKSFLRVSFSAPRKTLIKNLSAKFDRGLVEEISLNLQIPPTVRAHELNSTFFLEIFKNLRVKDGRKQK</sequence>
<accession>C8PKX6</accession>
<dbReference type="NCBIfam" id="TIGR00755">
    <property type="entry name" value="ksgA"/>
    <property type="match status" value="1"/>
</dbReference>
<gene>
    <name evidence="7" type="primary">rsmA</name>
    <name evidence="7 10" type="synonym">ksgA</name>
    <name evidence="10" type="ORF">CAMGR0001_0349</name>
</gene>
<dbReference type="SUPFAM" id="SSF53335">
    <property type="entry name" value="S-adenosyl-L-methionine-dependent methyltransferases"/>
    <property type="match status" value="1"/>
</dbReference>
<keyword evidence="1 7" id="KW-0963">Cytoplasm</keyword>
<keyword evidence="4 7" id="KW-0808">Transferase</keyword>
<feature type="binding site" evidence="7 8">
    <location>
        <position position="37"/>
    </location>
    <ligand>
        <name>S-adenosyl-L-methionine</name>
        <dbReference type="ChEBI" id="CHEBI:59789"/>
    </ligand>
</feature>
<feature type="binding site" evidence="7 8">
    <location>
        <position position="13"/>
    </location>
    <ligand>
        <name>S-adenosyl-L-methionine</name>
        <dbReference type="ChEBI" id="CHEBI:59789"/>
    </ligand>
</feature>
<dbReference type="GO" id="GO:0052908">
    <property type="term" value="F:16S rRNA (adenine(1518)-N(6)/adenine(1519)-N(6))-dimethyltransferase activity"/>
    <property type="evidence" value="ECO:0007669"/>
    <property type="project" value="UniProtKB-EC"/>
</dbReference>
<dbReference type="GO" id="GO:0005829">
    <property type="term" value="C:cytosol"/>
    <property type="evidence" value="ECO:0007669"/>
    <property type="project" value="TreeGrafter"/>
</dbReference>
<dbReference type="EC" id="2.1.1.182" evidence="7"/>
<feature type="binding site" evidence="7 8">
    <location>
        <position position="106"/>
    </location>
    <ligand>
        <name>S-adenosyl-L-methionine</name>
        <dbReference type="ChEBI" id="CHEBI:59789"/>
    </ligand>
</feature>
<dbReference type="GO" id="GO:0003723">
    <property type="term" value="F:RNA binding"/>
    <property type="evidence" value="ECO:0007669"/>
    <property type="project" value="UniProtKB-UniRule"/>
</dbReference>
<dbReference type="STRING" id="824.CGRAC_0056"/>
<evidence type="ECO:0000256" key="8">
    <source>
        <dbReference type="PROSITE-ProRule" id="PRU01026"/>
    </source>
</evidence>
<dbReference type="InterPro" id="IPR023165">
    <property type="entry name" value="rRNA_Ade_diMease-like_C"/>
</dbReference>
<keyword evidence="2 7" id="KW-0698">rRNA processing</keyword>
<comment type="function">
    <text evidence="7">Specifically dimethylates two adjacent adenosines (A1518 and A1519) in the loop of a conserved hairpin near the 3'-end of 16S rRNA in the 30S particle. May play a critical role in biogenesis of 30S subunits.</text>
</comment>
<feature type="domain" description="Ribosomal RNA adenine methylase transferase N-terminal" evidence="9">
    <location>
        <begin position="18"/>
        <end position="190"/>
    </location>
</feature>
<dbReference type="Proteomes" id="UP000005709">
    <property type="component" value="Unassembled WGS sequence"/>
</dbReference>
<name>C8PKX6_9BACT</name>
<keyword evidence="11" id="KW-1185">Reference proteome</keyword>
<keyword evidence="3 7" id="KW-0489">Methyltransferase</keyword>
<comment type="subcellular location">
    <subcellularLocation>
        <location evidence="7">Cytoplasm</location>
    </subcellularLocation>
</comment>
<dbReference type="InterPro" id="IPR020598">
    <property type="entry name" value="rRNA_Ade_methylase_Trfase_N"/>
</dbReference>
<evidence type="ECO:0000256" key="1">
    <source>
        <dbReference type="ARBA" id="ARBA00022490"/>
    </source>
</evidence>
<dbReference type="InterPro" id="IPR020596">
    <property type="entry name" value="rRNA_Ade_Mease_Trfase_CS"/>
</dbReference>
<organism evidence="10 11">
    <name type="scientific">Campylobacter gracilis RM3268</name>
    <dbReference type="NCBI Taxonomy" id="553220"/>
    <lineage>
        <taxon>Bacteria</taxon>
        <taxon>Pseudomonadati</taxon>
        <taxon>Campylobacterota</taxon>
        <taxon>Epsilonproteobacteria</taxon>
        <taxon>Campylobacterales</taxon>
        <taxon>Campylobacteraceae</taxon>
        <taxon>Campylobacter</taxon>
    </lineage>
</organism>
<dbReference type="RefSeq" id="WP_005873063.1">
    <property type="nucleotide sequence ID" value="NZ_ACYG01000030.1"/>
</dbReference>
<dbReference type="AlphaFoldDB" id="C8PKX6"/>
<dbReference type="PROSITE" id="PS01131">
    <property type="entry name" value="RRNA_A_DIMETH"/>
    <property type="match status" value="1"/>
</dbReference>
<feature type="binding site" evidence="7 8">
    <location>
        <position position="11"/>
    </location>
    <ligand>
        <name>S-adenosyl-L-methionine</name>
        <dbReference type="ChEBI" id="CHEBI:59789"/>
    </ligand>
</feature>
<dbReference type="InterPro" id="IPR011530">
    <property type="entry name" value="rRNA_adenine_dimethylase"/>
</dbReference>
<evidence type="ECO:0000256" key="7">
    <source>
        <dbReference type="HAMAP-Rule" id="MF_00607"/>
    </source>
</evidence>
<keyword evidence="6 7" id="KW-0694">RNA-binding</keyword>
<evidence type="ECO:0000313" key="10">
    <source>
        <dbReference type="EMBL" id="EEV16735.1"/>
    </source>
</evidence>
<reference evidence="10 11" key="1">
    <citation type="submission" date="2009-07" db="EMBL/GenBank/DDBJ databases">
        <authorList>
            <person name="Madupu R."/>
            <person name="Sebastian Y."/>
            <person name="Durkin A.S."/>
            <person name="Torralba M."/>
            <person name="Methe B."/>
            <person name="Sutton G.G."/>
            <person name="Strausberg R.L."/>
            <person name="Nelson K.E."/>
        </authorList>
    </citation>
    <scope>NUCLEOTIDE SEQUENCE [LARGE SCALE GENOMIC DNA]</scope>
    <source>
        <strain evidence="10 11">RM3268</strain>
    </source>
</reference>
<dbReference type="PANTHER" id="PTHR11727:SF7">
    <property type="entry name" value="DIMETHYLADENOSINE TRANSFERASE-RELATED"/>
    <property type="match status" value="1"/>
</dbReference>
<evidence type="ECO:0000256" key="6">
    <source>
        <dbReference type="ARBA" id="ARBA00022884"/>
    </source>
</evidence>
<dbReference type="PROSITE" id="PS51689">
    <property type="entry name" value="SAM_RNA_A_N6_MT"/>
    <property type="match status" value="1"/>
</dbReference>
<evidence type="ECO:0000256" key="4">
    <source>
        <dbReference type="ARBA" id="ARBA00022679"/>
    </source>
</evidence>
<evidence type="ECO:0000256" key="3">
    <source>
        <dbReference type="ARBA" id="ARBA00022603"/>
    </source>
</evidence>
<dbReference type="Gene3D" id="3.40.50.150">
    <property type="entry name" value="Vaccinia Virus protein VP39"/>
    <property type="match status" value="1"/>
</dbReference>
<comment type="catalytic activity">
    <reaction evidence="7">
        <text>adenosine(1518)/adenosine(1519) in 16S rRNA + 4 S-adenosyl-L-methionine = N(6)-dimethyladenosine(1518)/N(6)-dimethyladenosine(1519) in 16S rRNA + 4 S-adenosyl-L-homocysteine + 4 H(+)</text>
        <dbReference type="Rhea" id="RHEA:19609"/>
        <dbReference type="Rhea" id="RHEA-COMP:10232"/>
        <dbReference type="Rhea" id="RHEA-COMP:10233"/>
        <dbReference type="ChEBI" id="CHEBI:15378"/>
        <dbReference type="ChEBI" id="CHEBI:57856"/>
        <dbReference type="ChEBI" id="CHEBI:59789"/>
        <dbReference type="ChEBI" id="CHEBI:74411"/>
        <dbReference type="ChEBI" id="CHEBI:74493"/>
        <dbReference type="EC" id="2.1.1.182"/>
    </reaction>
</comment>
<dbReference type="PANTHER" id="PTHR11727">
    <property type="entry name" value="DIMETHYLADENOSINE TRANSFERASE"/>
    <property type="match status" value="1"/>
</dbReference>
<dbReference type="InterPro" id="IPR029063">
    <property type="entry name" value="SAM-dependent_MTases_sf"/>
</dbReference>
<protein>
    <recommendedName>
        <fullName evidence="7">Ribosomal RNA small subunit methyltransferase A</fullName>
        <ecNumber evidence="7">2.1.1.182</ecNumber>
    </recommendedName>
    <alternativeName>
        <fullName evidence="7">16S rRNA (adenine(1518)-N(6)/adenine(1519)-N(6))-dimethyltransferase</fullName>
    </alternativeName>
    <alternativeName>
        <fullName evidence="7">16S rRNA dimethyladenosine transferase</fullName>
    </alternativeName>
    <alternativeName>
        <fullName evidence="7">16S rRNA dimethylase</fullName>
    </alternativeName>
    <alternativeName>
        <fullName evidence="7">S-adenosylmethionine-6-N', N'-adenosyl(rRNA) dimethyltransferase</fullName>
    </alternativeName>
</protein>
<dbReference type="HAMAP" id="MF_00607">
    <property type="entry name" value="16SrRNA_methyltr_A"/>
    <property type="match status" value="1"/>
</dbReference>
<feature type="binding site" evidence="7 8">
    <location>
        <position position="85"/>
    </location>
    <ligand>
        <name>S-adenosyl-L-methionine</name>
        <dbReference type="ChEBI" id="CHEBI:59789"/>
    </ligand>
</feature>
<dbReference type="EMBL" id="ACYG01000030">
    <property type="protein sequence ID" value="EEV16735.1"/>
    <property type="molecule type" value="Genomic_DNA"/>
</dbReference>
<dbReference type="Gene3D" id="1.10.8.100">
    <property type="entry name" value="Ribosomal RNA adenine dimethylase-like, domain 2"/>
    <property type="match status" value="1"/>
</dbReference>
<dbReference type="InterPro" id="IPR001737">
    <property type="entry name" value="KsgA/Erm"/>
</dbReference>
<evidence type="ECO:0000256" key="2">
    <source>
        <dbReference type="ARBA" id="ARBA00022552"/>
    </source>
</evidence>
<keyword evidence="5 7" id="KW-0949">S-adenosyl-L-methionine</keyword>
<evidence type="ECO:0000313" key="11">
    <source>
        <dbReference type="Proteomes" id="UP000005709"/>
    </source>
</evidence>
<dbReference type="Pfam" id="PF00398">
    <property type="entry name" value="RrnaAD"/>
    <property type="match status" value="1"/>
</dbReference>
<comment type="caution">
    <text evidence="10">The sequence shown here is derived from an EMBL/GenBank/DDBJ whole genome shotgun (WGS) entry which is preliminary data.</text>
</comment>
<dbReference type="SMART" id="SM00650">
    <property type="entry name" value="rADc"/>
    <property type="match status" value="1"/>
</dbReference>